<organism evidence="2 3">
    <name type="scientific">Candidatus Gottesmanbacteria bacterium GW2011_GWA2_47_9</name>
    <dbReference type="NCBI Taxonomy" id="1618445"/>
    <lineage>
        <taxon>Bacteria</taxon>
        <taxon>Candidatus Gottesmaniibacteriota</taxon>
    </lineage>
</organism>
<evidence type="ECO:0000259" key="1">
    <source>
        <dbReference type="PROSITE" id="PS51781"/>
    </source>
</evidence>
<dbReference type="PANTHER" id="PTHR34322">
    <property type="entry name" value="TRANSPOSASE, Y1_TNP DOMAIN-CONTAINING"/>
    <property type="match status" value="1"/>
</dbReference>
<dbReference type="Pfam" id="PF01797">
    <property type="entry name" value="Y1_Tnp"/>
    <property type="match status" value="1"/>
</dbReference>
<dbReference type="GO" id="GO:0003677">
    <property type="term" value="F:DNA binding"/>
    <property type="evidence" value="ECO:0007669"/>
    <property type="project" value="InterPro"/>
</dbReference>
<dbReference type="InterPro" id="IPR003646">
    <property type="entry name" value="SH3-like_bac-type"/>
</dbReference>
<dbReference type="InterPro" id="IPR036515">
    <property type="entry name" value="Transposase_17_sf"/>
</dbReference>
<dbReference type="Gene3D" id="3.30.70.1290">
    <property type="entry name" value="Transposase IS200-like"/>
    <property type="match status" value="1"/>
</dbReference>
<dbReference type="Gene3D" id="2.30.30.40">
    <property type="entry name" value="SH3 Domains"/>
    <property type="match status" value="1"/>
</dbReference>
<dbReference type="GO" id="GO:0004803">
    <property type="term" value="F:transposase activity"/>
    <property type="evidence" value="ECO:0007669"/>
    <property type="project" value="InterPro"/>
</dbReference>
<sequence>MPNEASHKTSLDEIYSHIYNAGVEGRVIFDEKEDYETFQGYLGEYLTPPPDKHHIKKTFTVGGKTYRGVPHQPKNYFNQIELVAYSLQPTHFHLVLHVKTPGALEKFMRSLSTRYSIYYNAKYHHAGSLFTGPYKSVNISEVSELLSLTQHLHRGDGCSSHQEFLGHRTTSWVKPAVVLSLFEQSKNDTFKGARGYQHFIENYTLKQKEQESLERIILESRARYVETRPIVLPVANEPDLVSRSRIPEFIAAGTVFVLLFALGMRNIVTISAANSTTPTAPTVLGTETTPPPTPTVEQVTPKPILVQVTTGDEAIKVNIRETPAANAKIIGKAKNGDTFELISKTPDWHEVKYASVSGFISTTYITVLDTNK</sequence>
<dbReference type="Pfam" id="PF08239">
    <property type="entry name" value="SH3_3"/>
    <property type="match status" value="1"/>
</dbReference>
<dbReference type="GO" id="GO:0006313">
    <property type="term" value="P:DNA transposition"/>
    <property type="evidence" value="ECO:0007669"/>
    <property type="project" value="InterPro"/>
</dbReference>
<dbReference type="SMART" id="SM01321">
    <property type="entry name" value="Y1_Tnp"/>
    <property type="match status" value="1"/>
</dbReference>
<evidence type="ECO:0000313" key="2">
    <source>
        <dbReference type="EMBL" id="KKU88127.1"/>
    </source>
</evidence>
<evidence type="ECO:0000313" key="3">
    <source>
        <dbReference type="Proteomes" id="UP000034739"/>
    </source>
</evidence>
<protein>
    <recommendedName>
        <fullName evidence="1">SH3b domain-containing protein</fullName>
    </recommendedName>
</protein>
<feature type="domain" description="SH3b" evidence="1">
    <location>
        <begin position="304"/>
        <end position="369"/>
    </location>
</feature>
<comment type="caution">
    <text evidence="2">The sequence shown here is derived from an EMBL/GenBank/DDBJ whole genome shotgun (WGS) entry which is preliminary data.</text>
</comment>
<dbReference type="PROSITE" id="PS51781">
    <property type="entry name" value="SH3B"/>
    <property type="match status" value="1"/>
</dbReference>
<dbReference type="Proteomes" id="UP000034739">
    <property type="component" value="Unassembled WGS sequence"/>
</dbReference>
<proteinExistence type="predicted"/>
<accession>A0A0G1U212</accession>
<dbReference type="InterPro" id="IPR002686">
    <property type="entry name" value="Transposase_17"/>
</dbReference>
<name>A0A0G1U212_9BACT</name>
<gene>
    <name evidence="2" type="ORF">UY16_C0013G0037</name>
</gene>
<dbReference type="EMBL" id="LCOY01000013">
    <property type="protein sequence ID" value="KKU88127.1"/>
    <property type="molecule type" value="Genomic_DNA"/>
</dbReference>
<reference evidence="2 3" key="1">
    <citation type="journal article" date="2015" name="Nature">
        <title>rRNA introns, odd ribosomes, and small enigmatic genomes across a large radiation of phyla.</title>
        <authorList>
            <person name="Brown C.T."/>
            <person name="Hug L.A."/>
            <person name="Thomas B.C."/>
            <person name="Sharon I."/>
            <person name="Castelle C.J."/>
            <person name="Singh A."/>
            <person name="Wilkins M.J."/>
            <person name="Williams K.H."/>
            <person name="Banfield J.F."/>
        </authorList>
    </citation>
    <scope>NUCLEOTIDE SEQUENCE [LARGE SCALE GENOMIC DNA]</scope>
</reference>
<dbReference type="SUPFAM" id="SSF143422">
    <property type="entry name" value="Transposase IS200-like"/>
    <property type="match status" value="1"/>
</dbReference>
<dbReference type="AlphaFoldDB" id="A0A0G1U212"/>
<dbReference type="PANTHER" id="PTHR34322:SF2">
    <property type="entry name" value="TRANSPOSASE IS200-LIKE DOMAIN-CONTAINING PROTEIN"/>
    <property type="match status" value="1"/>
</dbReference>